<feature type="domain" description="HTH arsR-type" evidence="4">
    <location>
        <begin position="232"/>
        <end position="307"/>
    </location>
</feature>
<dbReference type="InterPro" id="IPR036390">
    <property type="entry name" value="WH_DNA-bd_sf"/>
</dbReference>
<dbReference type="SMART" id="SM00418">
    <property type="entry name" value="HTH_ARSR"/>
    <property type="match status" value="1"/>
</dbReference>
<sequence length="326" mass="35260">MVMPETGRRATSQHLHFTFDDLLKVRIGDEVLPHVETYFALRSLSAPPNAALSDWRALVRPGLGPLLGLLKQLGQWLPSPSALMGLTLGGAHETRAAQLRTGAPGEQLREALNAFWQVGLEPYWRQITAHVRRCQQELRERLAHGGVEDLLSHLPGGSSWQQPVLRLPDERGGEVRLSGHGLRLASSLFHQQRGRRVLELGHGRGQATLYLPAPLSEEDAPTLWGAAAGGERSLAALIGAGRARVLQALTEPRTTGELAQLAGISGPGASQHTAVLRKAGLITTRRERNMAWHELTPLGRAMLTNLEGGAADRRPATVSLLPVPAC</sequence>
<organism evidence="5 6">
    <name type="scientific">Streptomyces odorifer</name>
    <dbReference type="NCBI Taxonomy" id="53450"/>
    <lineage>
        <taxon>Bacteria</taxon>
        <taxon>Bacillati</taxon>
        <taxon>Actinomycetota</taxon>
        <taxon>Actinomycetes</taxon>
        <taxon>Kitasatosporales</taxon>
        <taxon>Streptomycetaceae</taxon>
        <taxon>Streptomyces</taxon>
        <taxon>Streptomyces albidoflavus group</taxon>
    </lineage>
</organism>
<evidence type="ECO:0000259" key="4">
    <source>
        <dbReference type="SMART" id="SM00418"/>
    </source>
</evidence>
<reference evidence="5 6" key="1">
    <citation type="submission" date="2020-03" db="EMBL/GenBank/DDBJ databases">
        <title>Complete genome sequence of sixteen Streptomyces strains facilitates identification of candidate genes involved in plant growth-promotion in grain legumes and cereals.</title>
        <authorList>
            <person name="Gopalakrishnan S."/>
            <person name="Thakur V."/>
            <person name="Saxena R."/>
            <person name="Vadlamudi S."/>
            <person name="Purohit S."/>
            <person name="Kumar V."/>
            <person name="Rathore A."/>
            <person name="Chitikineni A."/>
            <person name="Varshney R.K."/>
        </authorList>
    </citation>
    <scope>NUCLEOTIDE SEQUENCE [LARGE SCALE GENOMIC DNA]</scope>
    <source>
        <strain evidence="5 6">KAI-180</strain>
    </source>
</reference>
<dbReference type="Gene3D" id="1.10.10.10">
    <property type="entry name" value="Winged helix-like DNA-binding domain superfamily/Winged helix DNA-binding domain"/>
    <property type="match status" value="1"/>
</dbReference>
<dbReference type="InterPro" id="IPR001845">
    <property type="entry name" value="HTH_ArsR_DNA-bd_dom"/>
</dbReference>
<keyword evidence="1" id="KW-0805">Transcription regulation</keyword>
<dbReference type="Proteomes" id="UP000540128">
    <property type="component" value="Unassembled WGS sequence"/>
</dbReference>
<protein>
    <submittedName>
        <fullName evidence="5">Winged helix-turn-helix transcriptional regulator</fullName>
    </submittedName>
</protein>
<keyword evidence="2" id="KW-0238">DNA-binding</keyword>
<evidence type="ECO:0000256" key="3">
    <source>
        <dbReference type="ARBA" id="ARBA00023163"/>
    </source>
</evidence>
<name>A0A7Y6CAI6_9ACTN</name>
<accession>A0A7Y6CAI6</accession>
<dbReference type="EMBL" id="JAANNT010000013">
    <property type="protein sequence ID" value="NUV29943.1"/>
    <property type="molecule type" value="Genomic_DNA"/>
</dbReference>
<dbReference type="GO" id="GO:0003700">
    <property type="term" value="F:DNA-binding transcription factor activity"/>
    <property type="evidence" value="ECO:0007669"/>
    <property type="project" value="InterPro"/>
</dbReference>
<dbReference type="CDD" id="cd00090">
    <property type="entry name" value="HTH_ARSR"/>
    <property type="match status" value="1"/>
</dbReference>
<dbReference type="Pfam" id="PF12840">
    <property type="entry name" value="HTH_20"/>
    <property type="match status" value="1"/>
</dbReference>
<dbReference type="AlphaFoldDB" id="A0A7Y6CAI6"/>
<dbReference type="GO" id="GO:0003677">
    <property type="term" value="F:DNA binding"/>
    <property type="evidence" value="ECO:0007669"/>
    <property type="project" value="UniProtKB-KW"/>
</dbReference>
<dbReference type="InterPro" id="IPR036388">
    <property type="entry name" value="WH-like_DNA-bd_sf"/>
</dbReference>
<dbReference type="InterPro" id="IPR011991">
    <property type="entry name" value="ArsR-like_HTH"/>
</dbReference>
<evidence type="ECO:0000313" key="6">
    <source>
        <dbReference type="Proteomes" id="UP000540128"/>
    </source>
</evidence>
<dbReference type="RefSeq" id="WP_051727101.1">
    <property type="nucleotide sequence ID" value="NZ_JAANNT010000013.1"/>
</dbReference>
<keyword evidence="6" id="KW-1185">Reference proteome</keyword>
<comment type="caution">
    <text evidence="5">The sequence shown here is derived from an EMBL/GenBank/DDBJ whole genome shotgun (WGS) entry which is preliminary data.</text>
</comment>
<proteinExistence type="predicted"/>
<evidence type="ECO:0000256" key="2">
    <source>
        <dbReference type="ARBA" id="ARBA00023125"/>
    </source>
</evidence>
<dbReference type="SUPFAM" id="SSF46785">
    <property type="entry name" value="Winged helix' DNA-binding domain"/>
    <property type="match status" value="1"/>
</dbReference>
<evidence type="ECO:0000256" key="1">
    <source>
        <dbReference type="ARBA" id="ARBA00023015"/>
    </source>
</evidence>
<gene>
    <name evidence="5" type="ORF">G6W59_16750</name>
</gene>
<keyword evidence="3" id="KW-0804">Transcription</keyword>
<evidence type="ECO:0000313" key="5">
    <source>
        <dbReference type="EMBL" id="NUV29943.1"/>
    </source>
</evidence>
<dbReference type="PANTHER" id="PTHR43132:SF8">
    <property type="entry name" value="HTH-TYPE TRANSCRIPTIONAL REGULATOR KMTR"/>
    <property type="match status" value="1"/>
</dbReference>
<dbReference type="PANTHER" id="PTHR43132">
    <property type="entry name" value="ARSENICAL RESISTANCE OPERON REPRESSOR ARSR-RELATED"/>
    <property type="match status" value="1"/>
</dbReference>
<dbReference type="InterPro" id="IPR051011">
    <property type="entry name" value="Metal_resp_trans_reg"/>
</dbReference>